<keyword evidence="2" id="KW-1185">Reference proteome</keyword>
<reference evidence="2" key="1">
    <citation type="journal article" date="2017" name="bioRxiv">
        <title>Comparative analysis of the genomes of Stylophora pistillata and Acropora digitifera provides evidence for extensive differences between species of corals.</title>
        <authorList>
            <person name="Voolstra C.R."/>
            <person name="Li Y."/>
            <person name="Liew Y.J."/>
            <person name="Baumgarten S."/>
            <person name="Zoccola D."/>
            <person name="Flot J.-F."/>
            <person name="Tambutte S."/>
            <person name="Allemand D."/>
            <person name="Aranda M."/>
        </authorList>
    </citation>
    <scope>NUCLEOTIDE SEQUENCE [LARGE SCALE GENOMIC DNA]</scope>
</reference>
<evidence type="ECO:0000313" key="2">
    <source>
        <dbReference type="Proteomes" id="UP000225706"/>
    </source>
</evidence>
<evidence type="ECO:0000313" key="1">
    <source>
        <dbReference type="EMBL" id="PFX18973.1"/>
    </source>
</evidence>
<dbReference type="Gene3D" id="2.80.10.50">
    <property type="match status" value="1"/>
</dbReference>
<dbReference type="Proteomes" id="UP000225706">
    <property type="component" value="Unassembled WGS sequence"/>
</dbReference>
<protein>
    <submittedName>
        <fullName evidence="1">Uncharacterized protein</fullName>
    </submittedName>
</protein>
<name>A0A2B4RQ90_STYPI</name>
<dbReference type="SUPFAM" id="SSF50353">
    <property type="entry name" value="Cytokine"/>
    <property type="match status" value="1"/>
</dbReference>
<dbReference type="EMBL" id="LSMT01000382">
    <property type="protein sequence ID" value="PFX18973.1"/>
    <property type="molecule type" value="Genomic_DNA"/>
</dbReference>
<organism evidence="1 2">
    <name type="scientific">Stylophora pistillata</name>
    <name type="common">Smooth cauliflower coral</name>
    <dbReference type="NCBI Taxonomy" id="50429"/>
    <lineage>
        <taxon>Eukaryota</taxon>
        <taxon>Metazoa</taxon>
        <taxon>Cnidaria</taxon>
        <taxon>Anthozoa</taxon>
        <taxon>Hexacorallia</taxon>
        <taxon>Scleractinia</taxon>
        <taxon>Astrocoeniina</taxon>
        <taxon>Pocilloporidae</taxon>
        <taxon>Stylophora</taxon>
    </lineage>
</organism>
<sequence>MSIEDRSLDALKEEGTATVIDGSNDKWNRHGDAQHPFRLYSMNQGGLVAGHYLYIDGNGSLRTDAAKENDATGFTIHMIESDGHQIVILEHINTQKVVAIDTENDTVIAKSLPTEKPLKKLHNSEAINPEWDILFYKIPMSDRTSLFHLKSYRDDKRMVGFDKTGAPMRTTKVDFKNFASIFKIDPN</sequence>
<accession>A0A2B4RQ90</accession>
<dbReference type="InterPro" id="IPR008996">
    <property type="entry name" value="IL1/FGF"/>
</dbReference>
<dbReference type="AlphaFoldDB" id="A0A2B4RQ90"/>
<gene>
    <name evidence="1" type="ORF">AWC38_SpisGene16624</name>
</gene>
<comment type="caution">
    <text evidence="1">The sequence shown here is derived from an EMBL/GenBank/DDBJ whole genome shotgun (WGS) entry which is preliminary data.</text>
</comment>
<proteinExistence type="predicted"/>